<comment type="caution">
    <text evidence="1">The sequence shown here is derived from an EMBL/GenBank/DDBJ whole genome shotgun (WGS) entry which is preliminary data.</text>
</comment>
<keyword evidence="2" id="KW-1185">Reference proteome</keyword>
<dbReference type="Proteomes" id="UP000675781">
    <property type="component" value="Unassembled WGS sequence"/>
</dbReference>
<evidence type="ECO:0008006" key="3">
    <source>
        <dbReference type="Google" id="ProtNLM"/>
    </source>
</evidence>
<gene>
    <name evidence="1" type="ORF">KDL01_25845</name>
</gene>
<accession>A0A941IPN1</accession>
<dbReference type="RefSeq" id="WP_212531203.1">
    <property type="nucleotide sequence ID" value="NZ_JAGSOG010000157.1"/>
</dbReference>
<reference evidence="1" key="1">
    <citation type="submission" date="2021-04" db="EMBL/GenBank/DDBJ databases">
        <title>Genome based classification of Actinospica acidithermotolerans sp. nov., an actinobacterium isolated from an Indonesian hot spring.</title>
        <authorList>
            <person name="Kusuma A.B."/>
            <person name="Putra K.E."/>
            <person name="Nafisah S."/>
            <person name="Loh J."/>
            <person name="Nouioui I."/>
            <person name="Goodfellow M."/>
        </authorList>
    </citation>
    <scope>NUCLEOTIDE SEQUENCE</scope>
    <source>
        <strain evidence="1">CSCA 57</strain>
    </source>
</reference>
<sequence>MTEISPPSQAADAAEAAEAAAELSAVSAWCARHLGSEPEETLFSAGHLSRVFGLRLRDGRAVVVKVRAAEPRLAGCTEVQRHLWQAGFPCPQPLAGPLPLSAAETALAMDCAVNAETLVTGGAPYPAADLASQGAGSPGAAAFAGLLARLIALAPAPDQVSDLAPPPAWVHWDHPHPGVWPPPDDRDVDLNAFPETAWLDELGQATRARLAATRDAEPVIGHCDWESHNLEFRAGEPWVVHDWDSVVCAAETVIVGVAAAMWPAGSESFGADIAQSEQFLEAYQRARGRAFSSQHLEEAWAAGLWIRAFNAKKYVLDGLATLTPAEADERARRAGLA</sequence>
<protein>
    <recommendedName>
        <fullName evidence="3">Aminoglycoside phosphotransferase domain-containing protein</fullName>
    </recommendedName>
</protein>
<evidence type="ECO:0000313" key="2">
    <source>
        <dbReference type="Proteomes" id="UP000675781"/>
    </source>
</evidence>
<dbReference type="SUPFAM" id="SSF56112">
    <property type="entry name" value="Protein kinase-like (PK-like)"/>
    <property type="match status" value="1"/>
</dbReference>
<dbReference type="InterPro" id="IPR011009">
    <property type="entry name" value="Kinase-like_dom_sf"/>
</dbReference>
<evidence type="ECO:0000313" key="1">
    <source>
        <dbReference type="EMBL" id="MBR7836730.1"/>
    </source>
</evidence>
<dbReference type="EMBL" id="JAGSOG010000157">
    <property type="protein sequence ID" value="MBR7836730.1"/>
    <property type="molecule type" value="Genomic_DNA"/>
</dbReference>
<dbReference type="AlphaFoldDB" id="A0A941IPN1"/>
<name>A0A941IPN1_9ACTN</name>
<organism evidence="1 2">
    <name type="scientific">Actinospica durhamensis</name>
    <dbReference type="NCBI Taxonomy" id="1508375"/>
    <lineage>
        <taxon>Bacteria</taxon>
        <taxon>Bacillati</taxon>
        <taxon>Actinomycetota</taxon>
        <taxon>Actinomycetes</taxon>
        <taxon>Catenulisporales</taxon>
        <taxon>Actinospicaceae</taxon>
        <taxon>Actinospica</taxon>
    </lineage>
</organism>
<proteinExistence type="predicted"/>